<dbReference type="Proteomes" id="UP000261739">
    <property type="component" value="Unassembled WGS sequence"/>
</dbReference>
<dbReference type="EMBL" id="DQID01000264">
    <property type="protein sequence ID" value="HCT15141.1"/>
    <property type="molecule type" value="Genomic_DNA"/>
</dbReference>
<gene>
    <name evidence="1" type="ORF">DIW82_10270</name>
</gene>
<proteinExistence type="predicted"/>
<accession>A0A3D4T1M7</accession>
<evidence type="ECO:0000313" key="2">
    <source>
        <dbReference type="Proteomes" id="UP000261739"/>
    </source>
</evidence>
<protein>
    <submittedName>
        <fullName evidence="1">Uncharacterized protein</fullName>
    </submittedName>
</protein>
<name>A0A3D4T1M7_9CORY</name>
<comment type="caution">
    <text evidence="1">The sequence shown here is derived from an EMBL/GenBank/DDBJ whole genome shotgun (WGS) entry which is preliminary data.</text>
</comment>
<reference evidence="1 2" key="1">
    <citation type="journal article" date="2018" name="Nat. Biotechnol.">
        <title>A standardized bacterial taxonomy based on genome phylogeny substantially revises the tree of life.</title>
        <authorList>
            <person name="Parks D.H."/>
            <person name="Chuvochina M."/>
            <person name="Waite D.W."/>
            <person name="Rinke C."/>
            <person name="Skarshewski A."/>
            <person name="Chaumeil P.A."/>
            <person name="Hugenholtz P."/>
        </authorList>
    </citation>
    <scope>NUCLEOTIDE SEQUENCE [LARGE SCALE GENOMIC DNA]</scope>
    <source>
        <strain evidence="1">UBA11247</strain>
    </source>
</reference>
<evidence type="ECO:0000313" key="1">
    <source>
        <dbReference type="EMBL" id="HCT15141.1"/>
    </source>
</evidence>
<dbReference type="AlphaFoldDB" id="A0A3D4T1M7"/>
<sequence length="341" mass="35832">MTFTAHLTSLSARSLSARSLSRRAVTAVALLSTVGLVACGSDNDDSNPADDAAAAAAAASSAAADSGAFSSMELTAAQKDLQTKAEDYGYTCSGHPDLGGDSSVTVLSCHGNGGDFEKFPQLTIFDKADAASGAEVAGKQVDKMWELTQQSGMEESPEEAAYGSQSREEMAAQVLPLDGEGVVGYCDAIGKGCDAAAKAVGLDISVLPGTVSKEDQAARRDAEMNREVDRMEADRKREAETYRGWDSLKQAKDQLRAWDITGGCLDDPNGQGKVAFCSNAMILGVGMDVDEMEKRGAFEEVGRDEFTKVSDGDWVFLCTPGAEDKCEAVADRTGKSVEQDA</sequence>
<organism evidence="1 2">
    <name type="scientific">Corynebacterium nuruki</name>
    <dbReference type="NCBI Taxonomy" id="1032851"/>
    <lineage>
        <taxon>Bacteria</taxon>
        <taxon>Bacillati</taxon>
        <taxon>Actinomycetota</taxon>
        <taxon>Actinomycetes</taxon>
        <taxon>Mycobacteriales</taxon>
        <taxon>Corynebacteriaceae</taxon>
        <taxon>Corynebacterium</taxon>
    </lineage>
</organism>